<dbReference type="EC" id="5.2.1.8" evidence="3"/>
<dbReference type="GO" id="GO:0003755">
    <property type="term" value="F:peptidyl-prolyl cis-trans isomerase activity"/>
    <property type="evidence" value="ECO:0007669"/>
    <property type="project" value="UniProtKB-EC"/>
</dbReference>
<dbReference type="InterPro" id="IPR012677">
    <property type="entry name" value="Nucleotide-bd_a/b_plait_sf"/>
</dbReference>
<name>A0AAF0EPF4_9BASI</name>
<keyword evidence="4" id="KW-1185">Reference proteome</keyword>
<dbReference type="Proteomes" id="UP001219933">
    <property type="component" value="Chromosome 1"/>
</dbReference>
<keyword evidence="3" id="KW-0413">Isomerase</keyword>
<dbReference type="PANTHER" id="PTHR48037:SF1">
    <property type="entry name" value="RRM DOMAIN-CONTAINING PROTEIN"/>
    <property type="match status" value="1"/>
</dbReference>
<reference evidence="3" key="1">
    <citation type="submission" date="2023-03" db="EMBL/GenBank/DDBJ databases">
        <title>Mating type loci evolution in Malassezia.</title>
        <authorList>
            <person name="Coelho M.A."/>
        </authorList>
    </citation>
    <scope>NUCLEOTIDE SEQUENCE</scope>
    <source>
        <strain evidence="3">CBS 11721</strain>
    </source>
</reference>
<evidence type="ECO:0000259" key="2">
    <source>
        <dbReference type="PROSITE" id="PS50102"/>
    </source>
</evidence>
<dbReference type="InterPro" id="IPR035979">
    <property type="entry name" value="RBD_domain_sf"/>
</dbReference>
<dbReference type="PANTHER" id="PTHR48037">
    <property type="entry name" value="ATPASE E1"/>
    <property type="match status" value="1"/>
</dbReference>
<dbReference type="GO" id="GO:0003723">
    <property type="term" value="F:RNA binding"/>
    <property type="evidence" value="ECO:0007669"/>
    <property type="project" value="UniProtKB-UniRule"/>
</dbReference>
<dbReference type="PROSITE" id="PS50102">
    <property type="entry name" value="RRM"/>
    <property type="match status" value="1"/>
</dbReference>
<dbReference type="SUPFAM" id="SSF54928">
    <property type="entry name" value="RNA-binding domain, RBD"/>
    <property type="match status" value="1"/>
</dbReference>
<protein>
    <submittedName>
        <fullName evidence="3">Peptidylprolyl isomerase</fullName>
        <ecNumber evidence="3">5.2.1.8</ecNumber>
    </submittedName>
</protein>
<dbReference type="EMBL" id="CP119877">
    <property type="protein sequence ID" value="WFD33880.1"/>
    <property type="molecule type" value="Genomic_DNA"/>
</dbReference>
<evidence type="ECO:0000313" key="3">
    <source>
        <dbReference type="EMBL" id="WFD33880.1"/>
    </source>
</evidence>
<keyword evidence="1" id="KW-0694">RNA-binding</keyword>
<feature type="domain" description="RRM" evidence="2">
    <location>
        <begin position="5"/>
        <end position="89"/>
    </location>
</feature>
<proteinExistence type="predicted"/>
<evidence type="ECO:0000256" key="1">
    <source>
        <dbReference type="PROSITE-ProRule" id="PRU00176"/>
    </source>
</evidence>
<organism evidence="3 4">
    <name type="scientific">Malassezia cuniculi</name>
    <dbReference type="NCBI Taxonomy" id="948313"/>
    <lineage>
        <taxon>Eukaryota</taxon>
        <taxon>Fungi</taxon>
        <taxon>Dikarya</taxon>
        <taxon>Basidiomycota</taxon>
        <taxon>Ustilaginomycotina</taxon>
        <taxon>Malasseziomycetes</taxon>
        <taxon>Malasseziales</taxon>
        <taxon>Malasseziaceae</taxon>
        <taxon>Malassezia</taxon>
    </lineage>
</organism>
<sequence length="127" mass="14197">MSHKRTIYVGGIDEAASEETLIQAFSTFGEVSDVQIPRDGPDHRGYAFVTFSAENEAEDAIDNMNMNELRGVRATCLYQNMLTVKLAKPQKMMLDSEMSRAVWNNDTWLDQYTQGKDDAIPGLEGDA</sequence>
<dbReference type="InterPro" id="IPR000504">
    <property type="entry name" value="RRM_dom"/>
</dbReference>
<dbReference type="Gene3D" id="3.30.70.330">
    <property type="match status" value="1"/>
</dbReference>
<dbReference type="AlphaFoldDB" id="A0AAF0EPF4"/>
<evidence type="ECO:0000313" key="4">
    <source>
        <dbReference type="Proteomes" id="UP001219933"/>
    </source>
</evidence>
<dbReference type="Pfam" id="PF00076">
    <property type="entry name" value="RRM_1"/>
    <property type="match status" value="1"/>
</dbReference>
<gene>
    <name evidence="3" type="ORF">MCUN1_000703</name>
</gene>
<dbReference type="SMART" id="SM00360">
    <property type="entry name" value="RRM"/>
    <property type="match status" value="1"/>
</dbReference>
<accession>A0AAF0EPF4</accession>